<dbReference type="CDD" id="cd02440">
    <property type="entry name" value="AdoMet_MTases"/>
    <property type="match status" value="1"/>
</dbReference>
<sequence length="256" mass="28940">MSSEDSTDAGISSNPLAMFVLILFGIILLVYLLSNPIKQALNYCRLKTQTVIMAGYWRKVTESHKEELDNFFQPLHMKKKEISENLDILEIGIGDGANFPYYPEGCNVYALDPEDIFQAAVQNNIKKYPHLTFKKFYCSPAEDMSFIKTGSLDIVISTMCLCSVGDVGKVLSEIKRVLRKGGIFIYWEHIESTNSAVKFLQALLHGTWKFLFGNCHLTRRPWETMESTGFSTLKYTKICVDTMPMINTTLVGSATK</sequence>
<dbReference type="InterPro" id="IPR052356">
    <property type="entry name" value="Thiol_S-MT"/>
</dbReference>
<gene>
    <name evidence="4" type="primary">LOC115218447</name>
</gene>
<accession>A0A6P7T0A9</accession>
<dbReference type="GO" id="GO:0008757">
    <property type="term" value="F:S-adenosylmethionine-dependent methyltransferase activity"/>
    <property type="evidence" value="ECO:0007669"/>
    <property type="project" value="InterPro"/>
</dbReference>
<dbReference type="InterPro" id="IPR029063">
    <property type="entry name" value="SAM-dependent_MTases_sf"/>
</dbReference>
<dbReference type="KEGG" id="osn:115218447"/>
<dbReference type="PANTHER" id="PTHR45036">
    <property type="entry name" value="METHYLTRANSFERASE LIKE 7B"/>
    <property type="match status" value="1"/>
</dbReference>
<keyword evidence="1" id="KW-1133">Transmembrane helix</keyword>
<evidence type="ECO:0000313" key="4">
    <source>
        <dbReference type="RefSeq" id="XP_029644128.1"/>
    </source>
</evidence>
<dbReference type="Pfam" id="PF08241">
    <property type="entry name" value="Methyltransf_11"/>
    <property type="match status" value="1"/>
</dbReference>
<dbReference type="Proteomes" id="UP000515154">
    <property type="component" value="Linkage group LG13"/>
</dbReference>
<dbReference type="InterPro" id="IPR013216">
    <property type="entry name" value="Methyltransf_11"/>
</dbReference>
<keyword evidence="3" id="KW-1185">Reference proteome</keyword>
<protein>
    <submittedName>
        <fullName evidence="4">Methyltransferase-like protein 7B</fullName>
    </submittedName>
</protein>
<proteinExistence type="predicted"/>
<name>A0A6P7T0A9_9MOLL</name>
<dbReference type="SUPFAM" id="SSF53335">
    <property type="entry name" value="S-adenosyl-L-methionine-dependent methyltransferases"/>
    <property type="match status" value="1"/>
</dbReference>
<evidence type="ECO:0000259" key="2">
    <source>
        <dbReference type="Pfam" id="PF08241"/>
    </source>
</evidence>
<keyword evidence="1" id="KW-0472">Membrane</keyword>
<evidence type="ECO:0000256" key="1">
    <source>
        <dbReference type="SAM" id="Phobius"/>
    </source>
</evidence>
<evidence type="ECO:0000313" key="3">
    <source>
        <dbReference type="Proteomes" id="UP000515154"/>
    </source>
</evidence>
<dbReference type="AlphaFoldDB" id="A0A6P7T0A9"/>
<dbReference type="RefSeq" id="XP_029644128.1">
    <property type="nucleotide sequence ID" value="XM_029788268.2"/>
</dbReference>
<reference evidence="4" key="1">
    <citation type="submission" date="2025-08" db="UniProtKB">
        <authorList>
            <consortium name="RefSeq"/>
        </authorList>
    </citation>
    <scope>IDENTIFICATION</scope>
</reference>
<keyword evidence="1" id="KW-0812">Transmembrane</keyword>
<feature type="transmembrane region" description="Helical" evidence="1">
    <location>
        <begin position="16"/>
        <end position="33"/>
    </location>
</feature>
<dbReference type="PANTHER" id="PTHR45036:SF1">
    <property type="entry name" value="METHYLTRANSFERASE LIKE 7A"/>
    <property type="match status" value="1"/>
</dbReference>
<feature type="domain" description="Methyltransferase type 11" evidence="2">
    <location>
        <begin position="89"/>
        <end position="185"/>
    </location>
</feature>
<dbReference type="Gene3D" id="3.40.50.150">
    <property type="entry name" value="Vaccinia Virus protein VP39"/>
    <property type="match status" value="1"/>
</dbReference>
<organism evidence="3 4">
    <name type="scientific">Octopus sinensis</name>
    <name type="common">East Asian common octopus</name>
    <dbReference type="NCBI Taxonomy" id="2607531"/>
    <lineage>
        <taxon>Eukaryota</taxon>
        <taxon>Metazoa</taxon>
        <taxon>Spiralia</taxon>
        <taxon>Lophotrochozoa</taxon>
        <taxon>Mollusca</taxon>
        <taxon>Cephalopoda</taxon>
        <taxon>Coleoidea</taxon>
        <taxon>Octopodiformes</taxon>
        <taxon>Octopoda</taxon>
        <taxon>Incirrata</taxon>
        <taxon>Octopodidae</taxon>
        <taxon>Octopus</taxon>
    </lineage>
</organism>